<gene>
    <name evidence="12" type="ORF">HG535_0G03520</name>
</gene>
<evidence type="ECO:0000256" key="4">
    <source>
        <dbReference type="ARBA" id="ARBA00022705"/>
    </source>
</evidence>
<evidence type="ECO:0000256" key="1">
    <source>
        <dbReference type="ARBA" id="ARBA00010564"/>
    </source>
</evidence>
<dbReference type="EMBL" id="CP058610">
    <property type="protein sequence ID" value="QLG74469.1"/>
    <property type="molecule type" value="Genomic_DNA"/>
</dbReference>
<keyword evidence="5 9" id="KW-0479">Metal-binding</keyword>
<comment type="cofactor">
    <cofactor evidence="9">
        <name>[4Fe-4S] cluster</name>
        <dbReference type="ChEBI" id="CHEBI:49883"/>
    </cofactor>
    <text evidence="9">Binds 1 [4Fe-4S] cluster.</text>
</comment>
<dbReference type="InterPro" id="IPR016558">
    <property type="entry name" value="DNA_primase_lsu_euk"/>
</dbReference>
<dbReference type="Pfam" id="PF26466">
    <property type="entry name" value="DNA_primase_lrg_N"/>
    <property type="match status" value="1"/>
</dbReference>
<dbReference type="GO" id="GO:0003677">
    <property type="term" value="F:DNA binding"/>
    <property type="evidence" value="ECO:0007669"/>
    <property type="project" value="UniProtKB-UniRule"/>
</dbReference>
<dbReference type="Proteomes" id="UP000509704">
    <property type="component" value="Chromosome 7"/>
</dbReference>
<keyword evidence="8 9" id="KW-0238">DNA-binding</keyword>
<evidence type="ECO:0000259" key="11">
    <source>
        <dbReference type="Pfam" id="PF04104"/>
    </source>
</evidence>
<feature type="binding site" evidence="10">
    <location>
        <position position="424"/>
    </location>
    <ligand>
        <name>[4Fe-4S] cluster</name>
        <dbReference type="ChEBI" id="CHEBI:49883"/>
    </ligand>
</feature>
<dbReference type="GO" id="GO:0005658">
    <property type="term" value="C:alpha DNA polymerase:primase complex"/>
    <property type="evidence" value="ECO:0007669"/>
    <property type="project" value="UniProtKB-ARBA"/>
</dbReference>
<dbReference type="KEGG" id="zmk:HG535_0G03520"/>
<comment type="function">
    <text evidence="9">DNA primase is the polymerase that synthesizes small RNA primers for the Okazaki fragments made during discontinuous DNA replication.</text>
</comment>
<dbReference type="AlphaFoldDB" id="A0A7H9B8Z5"/>
<organism evidence="12 13">
    <name type="scientific">Zygotorulaspora mrakii</name>
    <name type="common">Zygosaccharomyces mrakii</name>
    <dbReference type="NCBI Taxonomy" id="42260"/>
    <lineage>
        <taxon>Eukaryota</taxon>
        <taxon>Fungi</taxon>
        <taxon>Dikarya</taxon>
        <taxon>Ascomycota</taxon>
        <taxon>Saccharomycotina</taxon>
        <taxon>Saccharomycetes</taxon>
        <taxon>Saccharomycetales</taxon>
        <taxon>Saccharomycetaceae</taxon>
        <taxon>Zygotorulaspora</taxon>
    </lineage>
</organism>
<feature type="binding site" evidence="10">
    <location>
        <position position="464"/>
    </location>
    <ligand>
        <name>[4Fe-4S] cluster</name>
        <dbReference type="ChEBI" id="CHEBI:49883"/>
    </ligand>
</feature>
<feature type="domain" description="DNA primase large subunit C-terminal" evidence="11">
    <location>
        <begin position="321"/>
        <end position="495"/>
    </location>
</feature>
<dbReference type="InterPro" id="IPR007238">
    <property type="entry name" value="DNA_primase_lsu_euk/arc"/>
</dbReference>
<evidence type="ECO:0000256" key="8">
    <source>
        <dbReference type="ARBA" id="ARBA00023125"/>
    </source>
</evidence>
<evidence type="ECO:0000313" key="13">
    <source>
        <dbReference type="Proteomes" id="UP000509704"/>
    </source>
</evidence>
<sequence length="518" mass="60567">MFRQSKKRVAARKNFGSLNNDSVDGTSQFILGSSTTEQERKLYESLYASKLSFYDLPPSGEITLDQFETWAIDRLKILLEIESGISRNKNVKEIEKIIKPQFDKLLPFNNDNFEDKKKDYYSHFILRLCFCRSKELREKFVRAETLLFKIRFGILTSYDQIKFVQSLNLPMLQFITEEEKNEISKQLYQTVSSQLQFQLNLTDENTRMQFFKQERFIKLPFENVIELVGNRQVFLKNGLAYLPQFQQLNLIANQFSNKLSDELLRTYKYLPHLNEDDRLLPILHHLSSGYTISDFQQQPDANANGNGEINANSVYTEEILSNFPLCTKNLFNALKENHHLRYTGRQQLSLFLKGIGLSADEALQFWQDAFTRDGHISVEKYDKEYKYNFRHNYGLQGSRINYKPWDCRTILSKPRPARGEYHGCPYRDWNADKLASELQSMNLSSGQITSVLDSCEKSEFTVACTKTFEFTHKDQDTFNGEVTDQSHIAHPNLYFEKSRQLQKKKENAAQQNQQIAIK</sequence>
<name>A0A7H9B8Z5_ZYGMR</name>
<protein>
    <recommendedName>
        <fullName evidence="9">DNA primase large subunit</fullName>
    </recommendedName>
</protein>
<dbReference type="CDD" id="cd07322">
    <property type="entry name" value="PriL_PriS_Eukaryotic"/>
    <property type="match status" value="1"/>
</dbReference>
<comment type="similarity">
    <text evidence="1 9">Belongs to the eukaryotic-type primase large subunit family.</text>
</comment>
<dbReference type="Gene3D" id="1.20.930.80">
    <property type="match status" value="1"/>
</dbReference>
<keyword evidence="6 9" id="KW-0408">Iron</keyword>
<keyword evidence="3 9" id="KW-0639">Primosome</keyword>
<dbReference type="OrthoDB" id="421393at2759"/>
<keyword evidence="4 9" id="KW-0235">DNA replication</keyword>
<reference evidence="12 13" key="1">
    <citation type="submission" date="2020-07" db="EMBL/GenBank/DDBJ databases">
        <title>The yeast mating-type switching endonuclease HO is a domesticated member of an unorthodox homing genetic element family.</title>
        <authorList>
            <person name="Coughlan A.Y."/>
            <person name="Lombardi L."/>
            <person name="Braun-Galleani S."/>
            <person name="Martos A.R."/>
            <person name="Galeote V."/>
            <person name="Bigey F."/>
            <person name="Dequin S."/>
            <person name="Byrne K.P."/>
            <person name="Wolfe K.H."/>
        </authorList>
    </citation>
    <scope>NUCLEOTIDE SEQUENCE [LARGE SCALE GENOMIC DNA]</scope>
    <source>
        <strain evidence="12 13">NRRL Y-6702</strain>
    </source>
</reference>
<dbReference type="GO" id="GO:0051539">
    <property type="term" value="F:4 iron, 4 sulfur cluster binding"/>
    <property type="evidence" value="ECO:0007669"/>
    <property type="project" value="UniProtKB-UniRule"/>
</dbReference>
<evidence type="ECO:0000256" key="9">
    <source>
        <dbReference type="PIRNR" id="PIRNR009449"/>
    </source>
</evidence>
<accession>A0A7H9B8Z5</accession>
<keyword evidence="2 9" id="KW-0004">4Fe-4S</keyword>
<keyword evidence="7 9" id="KW-0411">Iron-sulfur</keyword>
<feature type="binding site" evidence="10">
    <location>
        <position position="326"/>
    </location>
    <ligand>
        <name>[4Fe-4S] cluster</name>
        <dbReference type="ChEBI" id="CHEBI:49883"/>
    </ligand>
</feature>
<dbReference type="GO" id="GO:0006270">
    <property type="term" value="P:DNA replication initiation"/>
    <property type="evidence" value="ECO:0007669"/>
    <property type="project" value="TreeGrafter"/>
</dbReference>
<dbReference type="GO" id="GO:0046872">
    <property type="term" value="F:metal ion binding"/>
    <property type="evidence" value="ECO:0007669"/>
    <property type="project" value="UniProtKB-UniRule"/>
</dbReference>
<dbReference type="InterPro" id="IPR058560">
    <property type="entry name" value="DNA_primase_C"/>
</dbReference>
<evidence type="ECO:0000256" key="10">
    <source>
        <dbReference type="PIRSR" id="PIRSR009449-1"/>
    </source>
</evidence>
<dbReference type="PANTHER" id="PTHR10537:SF3">
    <property type="entry name" value="DNA PRIMASE LARGE SUBUNIT"/>
    <property type="match status" value="1"/>
</dbReference>
<dbReference type="PANTHER" id="PTHR10537">
    <property type="entry name" value="DNA PRIMASE LARGE SUBUNIT"/>
    <property type="match status" value="1"/>
</dbReference>
<evidence type="ECO:0000256" key="2">
    <source>
        <dbReference type="ARBA" id="ARBA00022485"/>
    </source>
</evidence>
<evidence type="ECO:0000256" key="7">
    <source>
        <dbReference type="ARBA" id="ARBA00023014"/>
    </source>
</evidence>
<feature type="binding site" evidence="10">
    <location>
        <position position="407"/>
    </location>
    <ligand>
        <name>[4Fe-4S] cluster</name>
        <dbReference type="ChEBI" id="CHEBI:49883"/>
    </ligand>
</feature>
<evidence type="ECO:0000256" key="3">
    <source>
        <dbReference type="ARBA" id="ARBA00022515"/>
    </source>
</evidence>
<evidence type="ECO:0000313" key="12">
    <source>
        <dbReference type="EMBL" id="QLG74469.1"/>
    </source>
</evidence>
<keyword evidence="13" id="KW-1185">Reference proteome</keyword>
<dbReference type="RefSeq" id="XP_037146194.1">
    <property type="nucleotide sequence ID" value="XM_037290299.1"/>
</dbReference>
<dbReference type="GeneID" id="59238252"/>
<dbReference type="FunFam" id="1.20.930.80:FF:000005">
    <property type="entry name" value="DNA primase large subunit"/>
    <property type="match status" value="1"/>
</dbReference>
<dbReference type="GO" id="GO:0006269">
    <property type="term" value="P:DNA replication, synthesis of primer"/>
    <property type="evidence" value="ECO:0007669"/>
    <property type="project" value="UniProtKB-KW"/>
</dbReference>
<evidence type="ECO:0000256" key="6">
    <source>
        <dbReference type="ARBA" id="ARBA00023004"/>
    </source>
</evidence>
<proteinExistence type="inferred from homology"/>
<dbReference type="PIRSF" id="PIRSF009449">
    <property type="entry name" value="DNA_primase_large_subunit"/>
    <property type="match status" value="1"/>
</dbReference>
<evidence type="ECO:0000256" key="5">
    <source>
        <dbReference type="ARBA" id="ARBA00022723"/>
    </source>
</evidence>
<dbReference type="Pfam" id="PF04104">
    <property type="entry name" value="DNA_primase_lrg"/>
    <property type="match status" value="1"/>
</dbReference>